<dbReference type="PROSITE" id="PS51257">
    <property type="entry name" value="PROKAR_LIPOPROTEIN"/>
    <property type="match status" value="1"/>
</dbReference>
<evidence type="ECO:0008006" key="3">
    <source>
        <dbReference type="Google" id="ProtNLM"/>
    </source>
</evidence>
<name>A0A9D1KBV6_9FIRM</name>
<proteinExistence type="predicted"/>
<accession>A0A9D1KBV6</accession>
<comment type="caution">
    <text evidence="1">The sequence shown here is derived from an EMBL/GenBank/DDBJ whole genome shotgun (WGS) entry which is preliminary data.</text>
</comment>
<gene>
    <name evidence="1" type="ORF">IAB59_03645</name>
</gene>
<dbReference type="Gene3D" id="1.20.120.20">
    <property type="entry name" value="Apolipoprotein"/>
    <property type="match status" value="1"/>
</dbReference>
<reference evidence="1" key="2">
    <citation type="journal article" date="2021" name="PeerJ">
        <title>Extensive microbial diversity within the chicken gut microbiome revealed by metagenomics and culture.</title>
        <authorList>
            <person name="Gilroy R."/>
            <person name="Ravi A."/>
            <person name="Getino M."/>
            <person name="Pursley I."/>
            <person name="Horton D.L."/>
            <person name="Alikhan N.F."/>
            <person name="Baker D."/>
            <person name="Gharbi K."/>
            <person name="Hall N."/>
            <person name="Watson M."/>
            <person name="Adriaenssens E.M."/>
            <person name="Foster-Nyarko E."/>
            <person name="Jarju S."/>
            <person name="Secka A."/>
            <person name="Antonio M."/>
            <person name="Oren A."/>
            <person name="Chaudhuri R.R."/>
            <person name="La Ragione R."/>
            <person name="Hildebrand F."/>
            <person name="Pallen M.J."/>
        </authorList>
    </citation>
    <scope>NUCLEOTIDE SEQUENCE</scope>
    <source>
        <strain evidence="1">CHK195-26880</strain>
    </source>
</reference>
<organism evidence="1 2">
    <name type="scientific">Candidatus Onthousia faecipullorum</name>
    <dbReference type="NCBI Taxonomy" id="2840887"/>
    <lineage>
        <taxon>Bacteria</taxon>
        <taxon>Bacillati</taxon>
        <taxon>Bacillota</taxon>
        <taxon>Bacilli</taxon>
        <taxon>Candidatus Onthousia</taxon>
    </lineage>
</organism>
<evidence type="ECO:0000313" key="2">
    <source>
        <dbReference type="Proteomes" id="UP000886833"/>
    </source>
</evidence>
<dbReference type="EMBL" id="DVKQ01000048">
    <property type="protein sequence ID" value="HIT37556.1"/>
    <property type="molecule type" value="Genomic_DNA"/>
</dbReference>
<sequence length="212" mass="24205">MKNINIKKSLKKLIAMGTFSFVLVITGCSSKENNAEIENTVTKEIENNNESTNTEDNEIVKYFEEKQEEINNIAKDENGLLYKGGFEAANEVWHEFFIDAVDIIFYDKEYEGSSFSKLNPEAQAKCLDIIKDLENTINEINPNWKEDFGKIKDSTAEAYSNLLDSIEELIGTDNYNKIKDFKDSLKDSLSDIGNSLKDSANNWYQGYKSKNK</sequence>
<dbReference type="AlphaFoldDB" id="A0A9D1KBV6"/>
<evidence type="ECO:0000313" key="1">
    <source>
        <dbReference type="EMBL" id="HIT37556.1"/>
    </source>
</evidence>
<reference evidence="1" key="1">
    <citation type="submission" date="2020-10" db="EMBL/GenBank/DDBJ databases">
        <authorList>
            <person name="Gilroy R."/>
        </authorList>
    </citation>
    <scope>NUCLEOTIDE SEQUENCE</scope>
    <source>
        <strain evidence="1">CHK195-26880</strain>
    </source>
</reference>
<protein>
    <recommendedName>
        <fullName evidence="3">Lipoprotein</fullName>
    </recommendedName>
</protein>
<dbReference type="Proteomes" id="UP000886833">
    <property type="component" value="Unassembled WGS sequence"/>
</dbReference>